<evidence type="ECO:0000313" key="2">
    <source>
        <dbReference type="RefSeq" id="XP_075096400.1"/>
    </source>
</evidence>
<reference evidence="2" key="2">
    <citation type="submission" date="2025-08" db="UniProtKB">
        <authorList>
            <consortium name="RefSeq"/>
        </authorList>
    </citation>
    <scope>IDENTIFICATION</scope>
    <source>
        <tissue evidence="2">Leaf</tissue>
    </source>
</reference>
<gene>
    <name evidence="2" type="primary">LOC142174494</name>
</gene>
<dbReference type="Proteomes" id="UP000790787">
    <property type="component" value="Chromosome 20"/>
</dbReference>
<name>A0AC58TGQ9_TOBAC</name>
<proteinExistence type="predicted"/>
<evidence type="ECO:0000313" key="1">
    <source>
        <dbReference type="Proteomes" id="UP000790787"/>
    </source>
</evidence>
<protein>
    <submittedName>
        <fullName evidence="2">Uncharacterized protein LOC142174494</fullName>
    </submittedName>
</protein>
<accession>A0AC58TGQ9</accession>
<sequence>MKEDFNFDGMIEVAATGYSGGISILWLSSVLVVEPVATTAQEIHCHVQVKPLPFKFLFTAIYASNELVNRKSLWETLIYVYDSYKGPWIIKGDFNEITHATDKFGGLPINNSRSHKFLDCLNYCQMTDLGYKGSRYTWTNGRHKKYTILERIDRIVAKYDWINQYPDALVTHLPVHTQIIVAFDYSFNTVLYLGKNI</sequence>
<dbReference type="RefSeq" id="XP_075096400.1">
    <property type="nucleotide sequence ID" value="XM_075240299.1"/>
</dbReference>
<reference evidence="1" key="1">
    <citation type="journal article" date="2014" name="Nat. Commun.">
        <title>The tobacco genome sequence and its comparison with those of tomato and potato.</title>
        <authorList>
            <person name="Sierro N."/>
            <person name="Battey J.N."/>
            <person name="Ouadi S."/>
            <person name="Bakaher N."/>
            <person name="Bovet L."/>
            <person name="Willig A."/>
            <person name="Goepfert S."/>
            <person name="Peitsch M.C."/>
            <person name="Ivanov N.V."/>
        </authorList>
    </citation>
    <scope>NUCLEOTIDE SEQUENCE [LARGE SCALE GENOMIC DNA]</scope>
</reference>
<keyword evidence="1" id="KW-1185">Reference proteome</keyword>
<organism evidence="1 2">
    <name type="scientific">Nicotiana tabacum</name>
    <name type="common">Common tobacco</name>
    <dbReference type="NCBI Taxonomy" id="4097"/>
    <lineage>
        <taxon>Eukaryota</taxon>
        <taxon>Viridiplantae</taxon>
        <taxon>Streptophyta</taxon>
        <taxon>Embryophyta</taxon>
        <taxon>Tracheophyta</taxon>
        <taxon>Spermatophyta</taxon>
        <taxon>Magnoliopsida</taxon>
        <taxon>eudicotyledons</taxon>
        <taxon>Gunneridae</taxon>
        <taxon>Pentapetalae</taxon>
        <taxon>asterids</taxon>
        <taxon>lamiids</taxon>
        <taxon>Solanales</taxon>
        <taxon>Solanaceae</taxon>
        <taxon>Nicotianoideae</taxon>
        <taxon>Nicotianeae</taxon>
        <taxon>Nicotiana</taxon>
    </lineage>
</organism>